<accession>A0A2G5DQ69</accession>
<evidence type="ECO:0000313" key="3">
    <source>
        <dbReference type="Proteomes" id="UP000230069"/>
    </source>
</evidence>
<feature type="compositionally biased region" description="Low complexity" evidence="1">
    <location>
        <begin position="75"/>
        <end position="84"/>
    </location>
</feature>
<organism evidence="2 3">
    <name type="scientific">Aquilegia coerulea</name>
    <name type="common">Rocky mountain columbine</name>
    <dbReference type="NCBI Taxonomy" id="218851"/>
    <lineage>
        <taxon>Eukaryota</taxon>
        <taxon>Viridiplantae</taxon>
        <taxon>Streptophyta</taxon>
        <taxon>Embryophyta</taxon>
        <taxon>Tracheophyta</taxon>
        <taxon>Spermatophyta</taxon>
        <taxon>Magnoliopsida</taxon>
        <taxon>Ranunculales</taxon>
        <taxon>Ranunculaceae</taxon>
        <taxon>Thalictroideae</taxon>
        <taxon>Aquilegia</taxon>
    </lineage>
</organism>
<dbReference type="AlphaFoldDB" id="A0A2G5DQ69"/>
<proteinExistence type="predicted"/>
<dbReference type="InParanoid" id="A0A2G5DQ69"/>
<sequence>MNEDDCDWIKSAMSDESLVVELLIRLRRESQPALLEWGVRRPRSSGIIRYDDDVVVVDGKKKGELTRASPTTPLSWSAGGTSNSAGGGVGDGYEQSSLRLNNARSKVISTSEINGKRSKKKKTFAELKEQEIFLVKEGVHLKRALTSERMLYEKEKVRNESLKRLKLDMQIVTESKTSYDTSKKQVFDQSYQFDAMPFDRAPPVADSNAGHNKALVAHERFPVLPDLNLLPDLNMPLEEDLS</sequence>
<dbReference type="OrthoDB" id="1724644at2759"/>
<keyword evidence="3" id="KW-1185">Reference proteome</keyword>
<protein>
    <submittedName>
        <fullName evidence="2">Uncharacterized protein</fullName>
    </submittedName>
</protein>
<dbReference type="EMBL" id="KZ305033">
    <property type="protein sequence ID" value="PIA45675.1"/>
    <property type="molecule type" value="Genomic_DNA"/>
</dbReference>
<name>A0A2G5DQ69_AQUCA</name>
<evidence type="ECO:0000256" key="1">
    <source>
        <dbReference type="SAM" id="MobiDB-lite"/>
    </source>
</evidence>
<feature type="region of interest" description="Disordered" evidence="1">
    <location>
        <begin position="66"/>
        <end position="89"/>
    </location>
</feature>
<evidence type="ECO:0000313" key="2">
    <source>
        <dbReference type="EMBL" id="PIA45675.1"/>
    </source>
</evidence>
<dbReference type="FunCoup" id="A0A2G5DQ69">
    <property type="interactions" value="515"/>
</dbReference>
<dbReference type="PANTHER" id="PTHR35099:SF2">
    <property type="entry name" value="OS02G0182700 PROTEIN"/>
    <property type="match status" value="1"/>
</dbReference>
<dbReference type="PANTHER" id="PTHR35099">
    <property type="entry name" value="OS02G0182700 PROTEIN"/>
    <property type="match status" value="1"/>
</dbReference>
<gene>
    <name evidence="2" type="ORF">AQUCO_01600124v1</name>
</gene>
<dbReference type="Proteomes" id="UP000230069">
    <property type="component" value="Unassembled WGS sequence"/>
</dbReference>
<reference evidence="2 3" key="1">
    <citation type="submission" date="2017-09" db="EMBL/GenBank/DDBJ databases">
        <title>WGS assembly of Aquilegia coerulea Goldsmith.</title>
        <authorList>
            <person name="Hodges S."/>
            <person name="Kramer E."/>
            <person name="Nordborg M."/>
            <person name="Tomkins J."/>
            <person name="Borevitz J."/>
            <person name="Derieg N."/>
            <person name="Yan J."/>
            <person name="Mihaltcheva S."/>
            <person name="Hayes R.D."/>
            <person name="Rokhsar D."/>
        </authorList>
    </citation>
    <scope>NUCLEOTIDE SEQUENCE [LARGE SCALE GENOMIC DNA]</scope>
    <source>
        <strain evidence="3">cv. Goldsmith</strain>
    </source>
</reference>